<dbReference type="Gene3D" id="3.30.70.2970">
    <property type="entry name" value="Protein of unknown function (DUF541), domain 2"/>
    <property type="match status" value="1"/>
</dbReference>
<dbReference type="Pfam" id="PF04402">
    <property type="entry name" value="SIMPL"/>
    <property type="match status" value="1"/>
</dbReference>
<proteinExistence type="predicted"/>
<dbReference type="PANTHER" id="PTHR34387:SF2">
    <property type="entry name" value="SLR1258 PROTEIN"/>
    <property type="match status" value="1"/>
</dbReference>
<dbReference type="EMBL" id="DRSQ01000059">
    <property type="protein sequence ID" value="HHE31542.1"/>
    <property type="molecule type" value="Genomic_DNA"/>
</dbReference>
<sequence>MNVRSDSMKLFVSFLLLCGSLWPASLRADEPAISVTASSSVKYQPDMAEFVTSVSATDNDASKAAAKVAELWKSLQQSLRAEGISASDASSVAYSVNPEWEYNRTTGKRSLKGYTASHTVRVRVRDLDKLGNAIDAVAGAGAGSISGLRYSSSRFDAYRTEVLKEAVKSARQDAQVMAKAADGRLGSVLELSYTAQRPVVPVMRTFMAATPQAAESTELQPGEQEVTVSVSSRWQFFAGKGK</sequence>
<dbReference type="Proteomes" id="UP000886058">
    <property type="component" value="Unassembled WGS sequence"/>
</dbReference>
<dbReference type="PANTHER" id="PTHR34387">
    <property type="entry name" value="SLR1258 PROTEIN"/>
    <property type="match status" value="1"/>
</dbReference>
<feature type="signal peptide" evidence="1">
    <location>
        <begin position="1"/>
        <end position="28"/>
    </location>
</feature>
<dbReference type="GO" id="GO:0006974">
    <property type="term" value="P:DNA damage response"/>
    <property type="evidence" value="ECO:0007669"/>
    <property type="project" value="TreeGrafter"/>
</dbReference>
<protein>
    <submittedName>
        <fullName evidence="2">DUF541 domain-containing protein</fullName>
    </submittedName>
</protein>
<dbReference type="InterPro" id="IPR052022">
    <property type="entry name" value="26kDa_periplasmic_antigen"/>
</dbReference>
<feature type="chain" id="PRO_5028257941" evidence="1">
    <location>
        <begin position="29"/>
        <end position="242"/>
    </location>
</feature>
<name>A0A7C5HIH3_9CHLB</name>
<evidence type="ECO:0000256" key="1">
    <source>
        <dbReference type="SAM" id="SignalP"/>
    </source>
</evidence>
<reference evidence="2" key="1">
    <citation type="journal article" date="2020" name="mSystems">
        <title>Genome- and Community-Level Interaction Insights into Carbon Utilization and Element Cycling Functions of Hydrothermarchaeota in Hydrothermal Sediment.</title>
        <authorList>
            <person name="Zhou Z."/>
            <person name="Liu Y."/>
            <person name="Xu W."/>
            <person name="Pan J."/>
            <person name="Luo Z.H."/>
            <person name="Li M."/>
        </authorList>
    </citation>
    <scope>NUCLEOTIDE SEQUENCE [LARGE SCALE GENOMIC DNA]</scope>
    <source>
        <strain evidence="2">HyVt-633</strain>
    </source>
</reference>
<dbReference type="InterPro" id="IPR007497">
    <property type="entry name" value="SIMPL/DUF541"/>
</dbReference>
<dbReference type="AlphaFoldDB" id="A0A7C5HIH3"/>
<dbReference type="Gene3D" id="3.30.110.170">
    <property type="entry name" value="Protein of unknown function (DUF541), domain 1"/>
    <property type="match status" value="1"/>
</dbReference>
<comment type="caution">
    <text evidence="2">The sequence shown here is derived from an EMBL/GenBank/DDBJ whole genome shotgun (WGS) entry which is preliminary data.</text>
</comment>
<evidence type="ECO:0000313" key="2">
    <source>
        <dbReference type="EMBL" id="HHE31542.1"/>
    </source>
</evidence>
<organism evidence="2">
    <name type="scientific">Chlorobaculum parvum</name>
    <dbReference type="NCBI Taxonomy" id="274539"/>
    <lineage>
        <taxon>Bacteria</taxon>
        <taxon>Pseudomonadati</taxon>
        <taxon>Chlorobiota</taxon>
        <taxon>Chlorobiia</taxon>
        <taxon>Chlorobiales</taxon>
        <taxon>Chlorobiaceae</taxon>
        <taxon>Chlorobaculum</taxon>
    </lineage>
</organism>
<keyword evidence="1" id="KW-0732">Signal</keyword>
<accession>A0A7C5HIH3</accession>
<gene>
    <name evidence="2" type="ORF">ENL07_02600</name>
</gene>